<comment type="caution">
    <text evidence="1">The sequence shown here is derived from an EMBL/GenBank/DDBJ whole genome shotgun (WGS) entry which is preliminary data.</text>
</comment>
<proteinExistence type="predicted"/>
<organism evidence="1">
    <name type="scientific">mine drainage metagenome</name>
    <dbReference type="NCBI Taxonomy" id="410659"/>
    <lineage>
        <taxon>unclassified sequences</taxon>
        <taxon>metagenomes</taxon>
        <taxon>ecological metagenomes</taxon>
    </lineage>
</organism>
<accession>A0A1J5NZ05</accession>
<reference evidence="1" key="1">
    <citation type="submission" date="2016-10" db="EMBL/GenBank/DDBJ databases">
        <title>Sequence of Gallionella enrichment culture.</title>
        <authorList>
            <person name="Poehlein A."/>
            <person name="Muehling M."/>
            <person name="Daniel R."/>
        </authorList>
    </citation>
    <scope>NUCLEOTIDE SEQUENCE</scope>
</reference>
<dbReference type="AlphaFoldDB" id="A0A1J5NZ05"/>
<evidence type="ECO:0000313" key="1">
    <source>
        <dbReference type="EMBL" id="OIQ63472.1"/>
    </source>
</evidence>
<name>A0A1J5NZ05_9ZZZZ</name>
<protein>
    <submittedName>
        <fullName evidence="1">Uncharacterized protein</fullName>
    </submittedName>
</protein>
<dbReference type="EMBL" id="MLJW01008980">
    <property type="protein sequence ID" value="OIQ63472.1"/>
    <property type="molecule type" value="Genomic_DNA"/>
</dbReference>
<gene>
    <name evidence="1" type="ORF">GALL_549870</name>
</gene>
<sequence length="126" mass="13670">MDRQQRYRQHQQWGQKNGPDFARVASHGVAHKLANVVVDAPALAHRFDDGGKVVVQQHQAGSLARHVGAALAHGNPDVGLLEGRRVIDTVTGHGDKLAAALQRLHDTDFLCRVDPGVNAHLAYPLL</sequence>